<evidence type="ECO:0000313" key="2">
    <source>
        <dbReference type="EMBL" id="KFO21408.1"/>
    </source>
</evidence>
<sequence>MDLSPKAALQRQELVLGCIMGLYSTPVTKVFQSHFCTSGTSNVQGSQHNTTTTNTTTMPHHHKQKNLHLQT</sequence>
<dbReference type="Proteomes" id="UP000028990">
    <property type="component" value="Unassembled WGS sequence"/>
</dbReference>
<proteinExistence type="predicted"/>
<gene>
    <name evidence="2" type="ORF">H920_17202</name>
</gene>
<reference evidence="2 3" key="1">
    <citation type="submission" date="2013-11" db="EMBL/GenBank/DDBJ databases">
        <title>The Damaraland mole rat (Fukomys damarensis) genome and evolution of African mole rats.</title>
        <authorList>
            <person name="Gladyshev V.N."/>
            <person name="Fang X."/>
        </authorList>
    </citation>
    <scope>NUCLEOTIDE SEQUENCE [LARGE SCALE GENOMIC DNA]</scope>
    <source>
        <tissue evidence="2">Liver</tissue>
    </source>
</reference>
<evidence type="ECO:0000256" key="1">
    <source>
        <dbReference type="SAM" id="MobiDB-lite"/>
    </source>
</evidence>
<keyword evidence="3" id="KW-1185">Reference proteome</keyword>
<protein>
    <submittedName>
        <fullName evidence="2">Uncharacterized protein</fullName>
    </submittedName>
</protein>
<dbReference type="AlphaFoldDB" id="A0A091CTW6"/>
<feature type="region of interest" description="Disordered" evidence="1">
    <location>
        <begin position="41"/>
        <end position="71"/>
    </location>
</feature>
<name>A0A091CTW6_FUKDA</name>
<accession>A0A091CTW6</accession>
<dbReference type="EMBL" id="KN124379">
    <property type="protein sequence ID" value="KFO21408.1"/>
    <property type="molecule type" value="Genomic_DNA"/>
</dbReference>
<evidence type="ECO:0000313" key="3">
    <source>
        <dbReference type="Proteomes" id="UP000028990"/>
    </source>
</evidence>
<organism evidence="2 3">
    <name type="scientific">Fukomys damarensis</name>
    <name type="common">Damaraland mole rat</name>
    <name type="synonym">Cryptomys damarensis</name>
    <dbReference type="NCBI Taxonomy" id="885580"/>
    <lineage>
        <taxon>Eukaryota</taxon>
        <taxon>Metazoa</taxon>
        <taxon>Chordata</taxon>
        <taxon>Craniata</taxon>
        <taxon>Vertebrata</taxon>
        <taxon>Euteleostomi</taxon>
        <taxon>Mammalia</taxon>
        <taxon>Eutheria</taxon>
        <taxon>Euarchontoglires</taxon>
        <taxon>Glires</taxon>
        <taxon>Rodentia</taxon>
        <taxon>Hystricomorpha</taxon>
        <taxon>Bathyergidae</taxon>
        <taxon>Fukomys</taxon>
    </lineage>
</organism>
<feature type="compositionally biased region" description="Basic residues" evidence="1">
    <location>
        <begin position="59"/>
        <end position="71"/>
    </location>
</feature>